<evidence type="ECO:0000313" key="17">
    <source>
        <dbReference type="EMBL" id="PIP87168.1"/>
    </source>
</evidence>
<comment type="similarity">
    <text evidence="2">Belongs to the peptidase C40 family.</text>
</comment>
<dbReference type="Gene3D" id="3.30.56.10">
    <property type="match status" value="2"/>
</dbReference>
<dbReference type="InterPro" id="IPR038765">
    <property type="entry name" value="Papain-like_cys_pep_sf"/>
</dbReference>
<dbReference type="InterPro" id="IPR005121">
    <property type="entry name" value="Fdx_antiC-bd"/>
</dbReference>
<accession>A0A2H0DZ71</accession>
<evidence type="ECO:0000259" key="14">
    <source>
        <dbReference type="PROSITE" id="PS51447"/>
    </source>
</evidence>
<dbReference type="InterPro" id="IPR005146">
    <property type="entry name" value="B3/B4_tRNA-bd"/>
</dbReference>
<keyword evidence="13" id="KW-0030">Aminoacyl-tRNA synthetase</keyword>
<dbReference type="InterPro" id="IPR036690">
    <property type="entry name" value="Fdx_antiC-bd_sf"/>
</dbReference>
<dbReference type="Gene3D" id="3.90.1720.10">
    <property type="entry name" value="endopeptidase domain like (from Nostoc punctiforme)"/>
    <property type="match status" value="1"/>
</dbReference>
<dbReference type="EC" id="6.1.1.20" evidence="3"/>
<dbReference type="SUPFAM" id="SSF56037">
    <property type="entry name" value="PheT/TilS domain"/>
    <property type="match status" value="1"/>
</dbReference>
<proteinExistence type="inferred from homology"/>
<dbReference type="Pfam" id="PF00877">
    <property type="entry name" value="NLPC_P60"/>
    <property type="match status" value="1"/>
</dbReference>
<dbReference type="SUPFAM" id="SSF54991">
    <property type="entry name" value="Anticodon-binding domain of PheRS"/>
    <property type="match status" value="1"/>
</dbReference>
<evidence type="ECO:0000259" key="16">
    <source>
        <dbReference type="PROSITE" id="PS51935"/>
    </source>
</evidence>
<dbReference type="InterPro" id="IPR045864">
    <property type="entry name" value="aa-tRNA-synth_II/BPL/LPL"/>
</dbReference>
<keyword evidence="5" id="KW-0645">Protease</keyword>
<dbReference type="SUPFAM" id="SSF46955">
    <property type="entry name" value="Putative DNA-binding domain"/>
    <property type="match status" value="2"/>
</dbReference>
<dbReference type="InterPro" id="IPR005147">
    <property type="entry name" value="tRNA_synthase_B5-dom"/>
</dbReference>
<evidence type="ECO:0000256" key="11">
    <source>
        <dbReference type="ARBA" id="ARBA00022842"/>
    </source>
</evidence>
<dbReference type="GO" id="GO:0006508">
    <property type="term" value="P:proteolysis"/>
    <property type="evidence" value="ECO:0007669"/>
    <property type="project" value="UniProtKB-KW"/>
</dbReference>
<keyword evidence="11" id="KW-0460">Magnesium</keyword>
<gene>
    <name evidence="17" type="ORF">COW81_01705</name>
</gene>
<dbReference type="SMART" id="SM00873">
    <property type="entry name" value="B3_4"/>
    <property type="match status" value="1"/>
</dbReference>
<evidence type="ECO:0000256" key="2">
    <source>
        <dbReference type="ARBA" id="ARBA00007074"/>
    </source>
</evidence>
<dbReference type="PROSITE" id="PS51935">
    <property type="entry name" value="NLPC_P60"/>
    <property type="match status" value="1"/>
</dbReference>
<dbReference type="GO" id="GO:0008234">
    <property type="term" value="F:cysteine-type peptidase activity"/>
    <property type="evidence" value="ECO:0007669"/>
    <property type="project" value="UniProtKB-KW"/>
</dbReference>
<dbReference type="InterPro" id="IPR000064">
    <property type="entry name" value="NLP_P60_dom"/>
</dbReference>
<comment type="cofactor">
    <cofactor evidence="1">
        <name>Mg(2+)</name>
        <dbReference type="ChEBI" id="CHEBI:18420"/>
    </cofactor>
</comment>
<dbReference type="Gene3D" id="3.30.930.10">
    <property type="entry name" value="Bira Bifunctional Protein, Domain 2"/>
    <property type="match status" value="1"/>
</dbReference>
<dbReference type="GO" id="GO:0000287">
    <property type="term" value="F:magnesium ion binding"/>
    <property type="evidence" value="ECO:0007669"/>
    <property type="project" value="InterPro"/>
</dbReference>
<keyword evidence="7" id="KW-0547">Nucleotide-binding</keyword>
<keyword evidence="4" id="KW-0436">Ligase</keyword>
<name>A0A2H0DZ71_9BACT</name>
<dbReference type="AlphaFoldDB" id="A0A2H0DZ71"/>
<dbReference type="SUPFAM" id="SSF54001">
    <property type="entry name" value="Cysteine proteinases"/>
    <property type="match status" value="1"/>
</dbReference>
<keyword evidence="12" id="KW-0648">Protein biosynthesis</keyword>
<dbReference type="GO" id="GO:0004826">
    <property type="term" value="F:phenylalanine-tRNA ligase activity"/>
    <property type="evidence" value="ECO:0007669"/>
    <property type="project" value="UniProtKB-EC"/>
</dbReference>
<dbReference type="EMBL" id="PCTT01000022">
    <property type="protein sequence ID" value="PIP87168.1"/>
    <property type="molecule type" value="Genomic_DNA"/>
</dbReference>
<dbReference type="SMART" id="SM00874">
    <property type="entry name" value="B5"/>
    <property type="match status" value="1"/>
</dbReference>
<dbReference type="Pfam" id="PF03483">
    <property type="entry name" value="B3_4"/>
    <property type="match status" value="1"/>
</dbReference>
<keyword evidence="8" id="KW-0378">Hydrolase</keyword>
<dbReference type="PANTHER" id="PTHR10947">
    <property type="entry name" value="PHENYLALANYL-TRNA SYNTHETASE BETA CHAIN AND LEUCINE-RICH REPEAT-CONTAINING PROTEIN 47"/>
    <property type="match status" value="1"/>
</dbReference>
<keyword evidence="6" id="KW-0479">Metal-binding</keyword>
<dbReference type="InterPro" id="IPR020825">
    <property type="entry name" value="Phe-tRNA_synthase-like_B3/B4"/>
</dbReference>
<dbReference type="InterPro" id="IPR009061">
    <property type="entry name" value="DNA-bd_dom_put_sf"/>
</dbReference>
<dbReference type="Pfam" id="PF17759">
    <property type="entry name" value="tRNA_synthFbeta"/>
    <property type="match status" value="1"/>
</dbReference>
<reference evidence="17 18" key="1">
    <citation type="submission" date="2017-09" db="EMBL/GenBank/DDBJ databases">
        <title>Depth-based differentiation of microbial function through sediment-hosted aquifers and enrichment of novel symbionts in the deep terrestrial subsurface.</title>
        <authorList>
            <person name="Probst A.J."/>
            <person name="Ladd B."/>
            <person name="Jarett J.K."/>
            <person name="Geller-Mcgrath D.E."/>
            <person name="Sieber C.M."/>
            <person name="Emerson J.B."/>
            <person name="Anantharaman K."/>
            <person name="Thomas B.C."/>
            <person name="Malmstrom R."/>
            <person name="Stieglmeier M."/>
            <person name="Klingl A."/>
            <person name="Woyke T."/>
            <person name="Ryan C.M."/>
            <person name="Banfield J.F."/>
        </authorList>
    </citation>
    <scope>NUCLEOTIDE SEQUENCE [LARGE SCALE GENOMIC DNA]</scope>
    <source>
        <strain evidence="17">CG22_combo_CG10-13_8_21_14_all_36_13</strain>
    </source>
</reference>
<evidence type="ECO:0000256" key="5">
    <source>
        <dbReference type="ARBA" id="ARBA00022670"/>
    </source>
</evidence>
<dbReference type="InterPro" id="IPR045060">
    <property type="entry name" value="Phe-tRNA-ligase_IIc_bsu"/>
</dbReference>
<evidence type="ECO:0000256" key="8">
    <source>
        <dbReference type="ARBA" id="ARBA00022801"/>
    </source>
</evidence>
<feature type="domain" description="B5" evidence="15">
    <location>
        <begin position="295"/>
        <end position="516"/>
    </location>
</feature>
<evidence type="ECO:0000256" key="7">
    <source>
        <dbReference type="ARBA" id="ARBA00022741"/>
    </source>
</evidence>
<evidence type="ECO:0000256" key="13">
    <source>
        <dbReference type="ARBA" id="ARBA00023146"/>
    </source>
</evidence>
<dbReference type="GO" id="GO:0003723">
    <property type="term" value="F:RNA binding"/>
    <property type="evidence" value="ECO:0007669"/>
    <property type="project" value="InterPro"/>
</dbReference>
<keyword evidence="9" id="KW-0788">Thiol protease</keyword>
<dbReference type="GO" id="GO:0006432">
    <property type="term" value="P:phenylalanyl-tRNA aminoacylation"/>
    <property type="evidence" value="ECO:0007669"/>
    <property type="project" value="InterPro"/>
</dbReference>
<feature type="domain" description="NlpC/P60" evidence="16">
    <location>
        <begin position="334"/>
        <end position="485"/>
    </location>
</feature>
<evidence type="ECO:0000313" key="18">
    <source>
        <dbReference type="Proteomes" id="UP000231143"/>
    </source>
</evidence>
<dbReference type="GO" id="GO:0009328">
    <property type="term" value="C:phenylalanine-tRNA ligase complex"/>
    <property type="evidence" value="ECO:0007669"/>
    <property type="project" value="TreeGrafter"/>
</dbReference>
<evidence type="ECO:0000256" key="12">
    <source>
        <dbReference type="ARBA" id="ARBA00022917"/>
    </source>
</evidence>
<evidence type="ECO:0000259" key="15">
    <source>
        <dbReference type="PROSITE" id="PS51483"/>
    </source>
</evidence>
<protein>
    <recommendedName>
        <fullName evidence="3">phenylalanine--tRNA ligase</fullName>
        <ecNumber evidence="3">6.1.1.20</ecNumber>
    </recommendedName>
</protein>
<dbReference type="PANTHER" id="PTHR10947:SF0">
    <property type="entry name" value="PHENYLALANINE--TRNA LIGASE BETA SUBUNIT"/>
    <property type="match status" value="1"/>
</dbReference>
<evidence type="ECO:0000256" key="1">
    <source>
        <dbReference type="ARBA" id="ARBA00001946"/>
    </source>
</evidence>
<dbReference type="GO" id="GO:0005524">
    <property type="term" value="F:ATP binding"/>
    <property type="evidence" value="ECO:0007669"/>
    <property type="project" value="UniProtKB-KW"/>
</dbReference>
<sequence>MLFLRGWLQDYIEEGLPSGEELADKLGLHSFEIESQKQLGDDFVIDIDILPNRAHDALSYLGMAMEVSTVFSLKFRMPEMPFEKSEYSSGDYITLDIEDPKLVRRATKKIIRDIKVDESPDWLRERLEAMGQRSINNIVDITNFVMYEFGQPLHAFDYDKLTKGKDGKVNIHIRGAKKGEKIKLLDGREMELEEGMLVISDDEKALDIAGVKGGTVSGIDENTKNIMVSVCNFEPSNIRRTSKVLGLRTDASMRFERDIAPELVPEALHRVCHLVKELVGGDISSDYLDIYPRPLNQYKLGVTLDRVNKILGTSIKGEEVEDIFRRLGFKYEKLIPVKNVLALAPNYIGVPYLYGASVRADAPRSFDCSSFASYLYAESGMAIPCTSIDQYIFGEKIKEEDLRSGDLVFSNSGSGNIWKETQEYMKGTKVPEGIDHIGIYMGDGQVIHATRYKNGVVMEDLKTSEQFKNIIGYCRIPSSDMERYVVTAPFYRLDLRIEEDLIEEIGRVYGYQNIKEEEPHSGHGPVVIHKEFYWINKIKDILVEAGFSEVHNYTFVDEGEVELENSLSVDKSFLRKDMLRGVNASLALGNLHAPIIGFEKIKVFEIGTVFDREGEHLELLASDSVSVILKENLGVDVGEGAINITKLLEKLPDPQNYSDLSKIDFGDNKFSNISPYPFILRDIALWVPKEVESLKVYKVIKENAGELLKKISLFDEFEKDERVSYGFRLVFQSQEKTLTDVEVNEIMDSITKELNRNDGWSVR</sequence>
<evidence type="ECO:0000256" key="4">
    <source>
        <dbReference type="ARBA" id="ARBA00022598"/>
    </source>
</evidence>
<evidence type="ECO:0000256" key="3">
    <source>
        <dbReference type="ARBA" id="ARBA00012814"/>
    </source>
</evidence>
<comment type="caution">
    <text evidence="17">The sequence shown here is derived from an EMBL/GenBank/DDBJ whole genome shotgun (WGS) entry which is preliminary data.</text>
</comment>
<dbReference type="PROSITE" id="PS51483">
    <property type="entry name" value="B5"/>
    <property type="match status" value="1"/>
</dbReference>
<dbReference type="Pfam" id="PF03147">
    <property type="entry name" value="FDX-ACB"/>
    <property type="match status" value="1"/>
</dbReference>
<evidence type="ECO:0000256" key="9">
    <source>
        <dbReference type="ARBA" id="ARBA00022807"/>
    </source>
</evidence>
<dbReference type="Pfam" id="PF03484">
    <property type="entry name" value="B5"/>
    <property type="match status" value="1"/>
</dbReference>
<dbReference type="SUPFAM" id="SSF55681">
    <property type="entry name" value="Class II aaRS and biotin synthetases"/>
    <property type="match status" value="1"/>
</dbReference>
<dbReference type="SMART" id="SM00896">
    <property type="entry name" value="FDX-ACB"/>
    <property type="match status" value="1"/>
</dbReference>
<dbReference type="InterPro" id="IPR041616">
    <property type="entry name" value="PheRS_beta_core"/>
</dbReference>
<keyword evidence="10" id="KW-0067">ATP-binding</keyword>
<dbReference type="Gene3D" id="3.30.70.380">
    <property type="entry name" value="Ferrodoxin-fold anticodon-binding domain"/>
    <property type="match status" value="1"/>
</dbReference>
<organism evidence="17 18">
    <name type="scientific">Candidatus Campbellbacteria bacterium CG22_combo_CG10-13_8_21_14_all_36_13</name>
    <dbReference type="NCBI Taxonomy" id="1974529"/>
    <lineage>
        <taxon>Bacteria</taxon>
        <taxon>Candidatus Campbelliibacteriota</taxon>
    </lineage>
</organism>
<dbReference type="PROSITE" id="PS51447">
    <property type="entry name" value="FDX_ACB"/>
    <property type="match status" value="1"/>
</dbReference>
<evidence type="ECO:0000256" key="10">
    <source>
        <dbReference type="ARBA" id="ARBA00022840"/>
    </source>
</evidence>
<feature type="domain" description="FDX-ACB" evidence="14">
    <location>
        <begin position="674"/>
        <end position="763"/>
    </location>
</feature>
<dbReference type="Gene3D" id="3.50.40.10">
    <property type="entry name" value="Phenylalanyl-trna Synthetase, Chain B, domain 3"/>
    <property type="match status" value="1"/>
</dbReference>
<evidence type="ECO:0000256" key="6">
    <source>
        <dbReference type="ARBA" id="ARBA00022723"/>
    </source>
</evidence>
<dbReference type="Proteomes" id="UP000231143">
    <property type="component" value="Unassembled WGS sequence"/>
</dbReference>